<feature type="non-terminal residue" evidence="1">
    <location>
        <position position="1"/>
    </location>
</feature>
<sequence>AYRNNEKEEHHAQRSDIVKHVLEQMEVIREKLTKQGKSLKKMSSKLTEMMAKVATCNDFHVTVLVNTQGEPHVEEKKLRQEIDQCVSSIHDLWGLLNEKIEASEAQLQSVMDTSQCMEQKKEFQPLDCSLLVDVDVEKVDKSEDVNHNSILKLGCIGPHSKCFSTLCFVGNLEMEPSKPMERCVDEE</sequence>
<name>A0ABS8VAT7_DATST</name>
<gene>
    <name evidence="1" type="ORF">HAX54_031688</name>
</gene>
<keyword evidence="2" id="KW-1185">Reference proteome</keyword>
<reference evidence="1 2" key="1">
    <citation type="journal article" date="2021" name="BMC Genomics">
        <title>Datura genome reveals duplications of psychoactive alkaloid biosynthetic genes and high mutation rate following tissue culture.</title>
        <authorList>
            <person name="Rajewski A."/>
            <person name="Carter-House D."/>
            <person name="Stajich J."/>
            <person name="Litt A."/>
        </authorList>
    </citation>
    <scope>NUCLEOTIDE SEQUENCE [LARGE SCALE GENOMIC DNA]</scope>
    <source>
        <strain evidence="1">AR-01</strain>
    </source>
</reference>
<dbReference type="EMBL" id="JACEIK010004011">
    <property type="protein sequence ID" value="MCD9643836.1"/>
    <property type="molecule type" value="Genomic_DNA"/>
</dbReference>
<dbReference type="Proteomes" id="UP000823775">
    <property type="component" value="Unassembled WGS sequence"/>
</dbReference>
<protein>
    <submittedName>
        <fullName evidence="1">Uncharacterized protein</fullName>
    </submittedName>
</protein>
<evidence type="ECO:0000313" key="1">
    <source>
        <dbReference type="EMBL" id="MCD9643836.1"/>
    </source>
</evidence>
<comment type="caution">
    <text evidence="1">The sequence shown here is derived from an EMBL/GenBank/DDBJ whole genome shotgun (WGS) entry which is preliminary data.</text>
</comment>
<accession>A0ABS8VAT7</accession>
<evidence type="ECO:0000313" key="2">
    <source>
        <dbReference type="Proteomes" id="UP000823775"/>
    </source>
</evidence>
<organism evidence="1 2">
    <name type="scientific">Datura stramonium</name>
    <name type="common">Jimsonweed</name>
    <name type="synonym">Common thornapple</name>
    <dbReference type="NCBI Taxonomy" id="4076"/>
    <lineage>
        <taxon>Eukaryota</taxon>
        <taxon>Viridiplantae</taxon>
        <taxon>Streptophyta</taxon>
        <taxon>Embryophyta</taxon>
        <taxon>Tracheophyta</taxon>
        <taxon>Spermatophyta</taxon>
        <taxon>Magnoliopsida</taxon>
        <taxon>eudicotyledons</taxon>
        <taxon>Gunneridae</taxon>
        <taxon>Pentapetalae</taxon>
        <taxon>asterids</taxon>
        <taxon>lamiids</taxon>
        <taxon>Solanales</taxon>
        <taxon>Solanaceae</taxon>
        <taxon>Solanoideae</taxon>
        <taxon>Datureae</taxon>
        <taxon>Datura</taxon>
    </lineage>
</organism>
<proteinExistence type="predicted"/>